<evidence type="ECO:0000256" key="2">
    <source>
        <dbReference type="SAM" id="Phobius"/>
    </source>
</evidence>
<evidence type="ECO:0000313" key="4">
    <source>
        <dbReference type="WBParaSite" id="scaffold2547_cov148.g5038"/>
    </source>
</evidence>
<keyword evidence="3" id="KW-1185">Reference proteome</keyword>
<evidence type="ECO:0000256" key="1">
    <source>
        <dbReference type="SAM" id="MobiDB-lite"/>
    </source>
</evidence>
<feature type="compositionally biased region" description="Basic and acidic residues" evidence="1">
    <location>
        <begin position="161"/>
        <end position="174"/>
    </location>
</feature>
<keyword evidence="2" id="KW-0472">Membrane</keyword>
<feature type="region of interest" description="Disordered" evidence="1">
    <location>
        <begin position="139"/>
        <end position="174"/>
    </location>
</feature>
<dbReference type="Proteomes" id="UP000887561">
    <property type="component" value="Unplaced"/>
</dbReference>
<feature type="compositionally biased region" description="Basic and acidic residues" evidence="1">
    <location>
        <begin position="86"/>
        <end position="104"/>
    </location>
</feature>
<feature type="region of interest" description="Disordered" evidence="1">
    <location>
        <begin position="86"/>
        <end position="114"/>
    </location>
</feature>
<evidence type="ECO:0000313" key="3">
    <source>
        <dbReference type="Proteomes" id="UP000887561"/>
    </source>
</evidence>
<reference evidence="4" key="1">
    <citation type="submission" date="2022-11" db="UniProtKB">
        <authorList>
            <consortium name="WormBaseParasite"/>
        </authorList>
    </citation>
    <scope>IDENTIFICATION</scope>
</reference>
<keyword evidence="2" id="KW-0812">Transmembrane</keyword>
<proteinExistence type="predicted"/>
<keyword evidence="2" id="KW-1133">Transmembrane helix</keyword>
<organism evidence="3 4">
    <name type="scientific">Meloidogyne javanica</name>
    <name type="common">Root-knot nematode worm</name>
    <dbReference type="NCBI Taxonomy" id="6303"/>
    <lineage>
        <taxon>Eukaryota</taxon>
        <taxon>Metazoa</taxon>
        <taxon>Ecdysozoa</taxon>
        <taxon>Nematoda</taxon>
        <taxon>Chromadorea</taxon>
        <taxon>Rhabditida</taxon>
        <taxon>Tylenchina</taxon>
        <taxon>Tylenchomorpha</taxon>
        <taxon>Tylenchoidea</taxon>
        <taxon>Meloidogynidae</taxon>
        <taxon>Meloidogyninae</taxon>
        <taxon>Meloidogyne</taxon>
        <taxon>Meloidogyne incognita group</taxon>
    </lineage>
</organism>
<sequence length="452" mass="50669">MSGLDNDYDDQKLRNQRKLTEHYQKRTNSVITQAENDELRNILEKEMSELHERERKLDVGNKKSTFWGTLWKVAGQVKEGFFEKTRHHNSDENDGRGDNVENRQNDTTNQPEAEIENVLERLSNIGDDNFKHREELLSQEKISSKTSPSAQNGKAGCGEYVENRENDSTKQPEPEIRNVTDSLRRIENDSVKHQEKLRTTTTIENEIFYQQGTSKQINDEVNDSQHKENVPIIDLGIQGKAGNILINMQNQERLNNEGAKIDKMEQEKNQPGILNKMIEVGKTCKEHISDTFKKCYNYFEKTFSKETLFMGMKQRTRHRMPKKEGGQSGSNYDFNYGPQNHSKSFRTVVIGTTIAGVAVGAGVGYAVAGRSGALVGGVVGAVTGAVAGSVIYASHVVVKTCEAVISACKAIEVVCHVIASSLNEVKKAASNYCNKAKEGVKCAWNWAKGWFS</sequence>
<feature type="transmembrane region" description="Helical" evidence="2">
    <location>
        <begin position="348"/>
        <end position="367"/>
    </location>
</feature>
<accession>A0A915M358</accession>
<dbReference type="WBParaSite" id="scaffold2547_cov148.g5038">
    <property type="protein sequence ID" value="scaffold2547_cov148.g5038"/>
    <property type="gene ID" value="scaffold2547_cov148.g5038"/>
</dbReference>
<feature type="transmembrane region" description="Helical" evidence="2">
    <location>
        <begin position="374"/>
        <end position="393"/>
    </location>
</feature>
<feature type="compositionally biased region" description="Polar residues" evidence="1">
    <location>
        <begin position="140"/>
        <end position="152"/>
    </location>
</feature>
<dbReference type="AlphaFoldDB" id="A0A915M358"/>
<protein>
    <submittedName>
        <fullName evidence="4">Glycine zipper domain-containing protein</fullName>
    </submittedName>
</protein>
<name>A0A915M358_MELJA</name>